<dbReference type="InterPro" id="IPR008579">
    <property type="entry name" value="UGlyAH_Cupin_dom"/>
</dbReference>
<sequence length="121" mass="13537">MHKTLTAFAHADTPASVDHPRPERLVDGNPLRTTWNHFERDGMSAGLWSCTPGAWRIAFADDTDEFFHVLSGRIRITDEAGLARIFGPGEACVIPAGFRGVFEVLEPVTKHYVFVKRGEMR</sequence>
<accession>A0A127KA11</accession>
<dbReference type="PANTHER" id="PTHR40943">
    <property type="entry name" value="CYTOPLASMIC PROTEIN-RELATED"/>
    <property type="match status" value="1"/>
</dbReference>
<dbReference type="Gene3D" id="2.60.120.10">
    <property type="entry name" value="Jelly Rolls"/>
    <property type="match status" value="1"/>
</dbReference>
<dbReference type="STRING" id="1134435.AC731_017075"/>
<dbReference type="RefSeq" id="WP_048707919.1">
    <property type="nucleotide sequence ID" value="NZ_CP014646.1"/>
</dbReference>
<evidence type="ECO:0000313" key="2">
    <source>
        <dbReference type="EMBL" id="AMO38504.1"/>
    </source>
</evidence>
<name>A0A127KA11_9RHOO</name>
<dbReference type="AlphaFoldDB" id="A0A127KA11"/>
<dbReference type="EMBL" id="CP014646">
    <property type="protein sequence ID" value="AMO38504.1"/>
    <property type="molecule type" value="Genomic_DNA"/>
</dbReference>
<evidence type="ECO:0000259" key="1">
    <source>
        <dbReference type="Pfam" id="PF05899"/>
    </source>
</evidence>
<gene>
    <name evidence="2" type="ORF">AC731_017075</name>
</gene>
<evidence type="ECO:0000313" key="3">
    <source>
        <dbReference type="Proteomes" id="UP000036902"/>
    </source>
</evidence>
<dbReference type="InterPro" id="IPR011051">
    <property type="entry name" value="RmlC_Cupin_sf"/>
</dbReference>
<organism evidence="2 3">
    <name type="scientific">Thauera humireducens</name>
    <dbReference type="NCBI Taxonomy" id="1134435"/>
    <lineage>
        <taxon>Bacteria</taxon>
        <taxon>Pseudomonadati</taxon>
        <taxon>Pseudomonadota</taxon>
        <taxon>Betaproteobacteria</taxon>
        <taxon>Rhodocyclales</taxon>
        <taxon>Zoogloeaceae</taxon>
        <taxon>Thauera</taxon>
    </lineage>
</organism>
<dbReference type="Proteomes" id="UP000036902">
    <property type="component" value="Chromosome"/>
</dbReference>
<reference evidence="3" key="1">
    <citation type="submission" date="2016-03" db="EMBL/GenBank/DDBJ databases">
        <authorList>
            <person name="Ma C."/>
            <person name="Zhou S."/>
            <person name="Yang G."/>
        </authorList>
    </citation>
    <scope>NUCLEOTIDE SEQUENCE [LARGE SCALE GENOMIC DNA]</scope>
    <source>
        <strain evidence="3">SgZ-1</strain>
    </source>
</reference>
<proteinExistence type="predicted"/>
<dbReference type="Pfam" id="PF05899">
    <property type="entry name" value="Cupin_3"/>
    <property type="match status" value="1"/>
</dbReference>
<dbReference type="CDD" id="cd02227">
    <property type="entry name" value="cupin_TM1112-like"/>
    <property type="match status" value="1"/>
</dbReference>
<dbReference type="PANTHER" id="PTHR40943:SF1">
    <property type="entry name" value="CYTOPLASMIC PROTEIN"/>
    <property type="match status" value="1"/>
</dbReference>
<keyword evidence="3" id="KW-1185">Reference proteome</keyword>
<dbReference type="SUPFAM" id="SSF51182">
    <property type="entry name" value="RmlC-like cupins"/>
    <property type="match status" value="1"/>
</dbReference>
<protein>
    <submittedName>
        <fullName evidence="2">Cupin</fullName>
    </submittedName>
</protein>
<dbReference type="KEGG" id="thu:AC731_017075"/>
<feature type="domain" description="(S)-ureidoglycine aminohydrolase cupin" evidence="1">
    <location>
        <begin position="41"/>
        <end position="112"/>
    </location>
</feature>
<dbReference type="InterPro" id="IPR014710">
    <property type="entry name" value="RmlC-like_jellyroll"/>
</dbReference>